<reference evidence="8" key="5">
    <citation type="submission" date="2015-06" db="UniProtKB">
        <authorList>
            <consortium name="EnsemblFungi"/>
        </authorList>
    </citation>
    <scope>IDENTIFICATION</scope>
    <source>
        <strain evidence="8">ATCC 64411</strain>
    </source>
</reference>
<reference evidence="9" key="1">
    <citation type="submission" date="2010-05" db="EMBL/GenBank/DDBJ databases">
        <title>The genome sequence of Magnaporthe poae strain ATCC 64411.</title>
        <authorList>
            <person name="Ma L.-J."/>
            <person name="Dead R."/>
            <person name="Young S."/>
            <person name="Zeng Q."/>
            <person name="Koehrsen M."/>
            <person name="Alvarado L."/>
            <person name="Berlin A."/>
            <person name="Chapman S.B."/>
            <person name="Chen Z."/>
            <person name="Freedman E."/>
            <person name="Gellesch M."/>
            <person name="Goldberg J."/>
            <person name="Griggs A."/>
            <person name="Gujja S."/>
            <person name="Heilman E.R."/>
            <person name="Heiman D."/>
            <person name="Hepburn T."/>
            <person name="Howarth C."/>
            <person name="Jen D."/>
            <person name="Larson L."/>
            <person name="Mehta T."/>
            <person name="Neiman D."/>
            <person name="Pearson M."/>
            <person name="Roberts A."/>
            <person name="Saif S."/>
            <person name="Shea T."/>
            <person name="Shenoy N."/>
            <person name="Sisk P."/>
            <person name="Stolte C."/>
            <person name="Sykes S."/>
            <person name="Walk T."/>
            <person name="White J."/>
            <person name="Yandava C."/>
            <person name="Haas B."/>
            <person name="Nusbaum C."/>
            <person name="Birren B."/>
        </authorList>
    </citation>
    <scope>NUCLEOTIDE SEQUENCE [LARGE SCALE GENOMIC DNA]</scope>
    <source>
        <strain evidence="9">ATCC 64411 / 73-15</strain>
    </source>
</reference>
<keyword evidence="4 5" id="KW-0472">Membrane</keyword>
<dbReference type="GO" id="GO:0022857">
    <property type="term" value="F:transmembrane transporter activity"/>
    <property type="evidence" value="ECO:0007669"/>
    <property type="project" value="InterPro"/>
</dbReference>
<dbReference type="AlphaFoldDB" id="A0A0C4E9Z1"/>
<dbReference type="InterPro" id="IPR036259">
    <property type="entry name" value="MFS_trans_sf"/>
</dbReference>
<dbReference type="EMBL" id="ADBL01002412">
    <property type="status" value="NOT_ANNOTATED_CDS"/>
    <property type="molecule type" value="Genomic_DNA"/>
</dbReference>
<feature type="transmembrane region" description="Helical" evidence="5">
    <location>
        <begin position="100"/>
        <end position="118"/>
    </location>
</feature>
<evidence type="ECO:0000313" key="7">
    <source>
        <dbReference type="EMBL" id="KLU90918.1"/>
    </source>
</evidence>
<feature type="transmembrane region" description="Helical" evidence="5">
    <location>
        <begin position="475"/>
        <end position="498"/>
    </location>
</feature>
<dbReference type="GO" id="GO:0005886">
    <property type="term" value="C:plasma membrane"/>
    <property type="evidence" value="ECO:0007669"/>
    <property type="project" value="TreeGrafter"/>
</dbReference>
<reference evidence="7" key="2">
    <citation type="submission" date="2010-05" db="EMBL/GenBank/DDBJ databases">
        <title>The Genome Sequence of Magnaporthe poae strain ATCC 64411.</title>
        <authorList>
            <consortium name="The Broad Institute Genome Sequencing Platform"/>
            <consortium name="Broad Institute Genome Sequencing Center for Infectious Disease"/>
            <person name="Ma L.-J."/>
            <person name="Dead R."/>
            <person name="Young S."/>
            <person name="Zeng Q."/>
            <person name="Koehrsen M."/>
            <person name="Alvarado L."/>
            <person name="Berlin A."/>
            <person name="Chapman S.B."/>
            <person name="Chen Z."/>
            <person name="Freedman E."/>
            <person name="Gellesch M."/>
            <person name="Goldberg J."/>
            <person name="Griggs A."/>
            <person name="Gujja S."/>
            <person name="Heilman E.R."/>
            <person name="Heiman D."/>
            <person name="Hepburn T."/>
            <person name="Howarth C."/>
            <person name="Jen D."/>
            <person name="Larson L."/>
            <person name="Mehta T."/>
            <person name="Neiman D."/>
            <person name="Pearson M."/>
            <person name="Roberts A."/>
            <person name="Saif S."/>
            <person name="Shea T."/>
            <person name="Shenoy N."/>
            <person name="Sisk P."/>
            <person name="Stolte C."/>
            <person name="Sykes S."/>
            <person name="Walk T."/>
            <person name="White J."/>
            <person name="Yandava C."/>
            <person name="Haas B."/>
            <person name="Nusbaum C."/>
            <person name="Birren B."/>
        </authorList>
    </citation>
    <scope>NUCLEOTIDE SEQUENCE</scope>
    <source>
        <strain evidence="7">ATCC 64411</strain>
    </source>
</reference>
<dbReference type="Pfam" id="PF07690">
    <property type="entry name" value="MFS_1"/>
    <property type="match status" value="1"/>
</dbReference>
<feature type="transmembrane region" description="Helical" evidence="5">
    <location>
        <begin position="124"/>
        <end position="147"/>
    </location>
</feature>
<dbReference type="OMA" id="PMLSTCN"/>
<feature type="transmembrane region" description="Helical" evidence="5">
    <location>
        <begin position="33"/>
        <end position="56"/>
    </location>
</feature>
<dbReference type="PANTHER" id="PTHR23502">
    <property type="entry name" value="MAJOR FACILITATOR SUPERFAMILY"/>
    <property type="match status" value="1"/>
</dbReference>
<keyword evidence="2 5" id="KW-0812">Transmembrane</keyword>
<evidence type="ECO:0000256" key="4">
    <source>
        <dbReference type="ARBA" id="ARBA00023136"/>
    </source>
</evidence>
<feature type="transmembrane region" description="Helical" evidence="5">
    <location>
        <begin position="159"/>
        <end position="184"/>
    </location>
</feature>
<keyword evidence="3 5" id="KW-1133">Transmembrane helix</keyword>
<sequence length="517" mass="55315">MSEKAAPVMASSGASEAPPDTPYTTWTVRNRRLLVCLLGYLALASSLTATIYFPLIELLAERYAVSTQAINLTITMFIVVQGITPSLWSPLSDSWGRRPVYLVTFAIFTAASLGLSIVDRDYPALLMLRALQSLGSSAVVSLAYATVSDVIVHSERGSYLAPFLATVNVGPCIGPVVGGGVAMAAGDPRWCFRVLLIFGASSALLVGFLMPETGRSIVGNGAVPARGLWRTWWDLIHCPVAFNATQASSSGGSGSDLGPSEPVGDVNRVKTGKGRFVVPNPLASLRLVFYRDAFLILWLSGLPSAILFCVQTSISPIFTQRYGFNILQVSFCFLAGGAGVLAAGFVSGKLMDWNYKHVAGKAGFSIDRVRGDDMKNFPIERARSRGSVTIIVVSMFAVVGYGWAVEFITHPAVPLVLQAYIGCKCATLHQIYGALIVDVFPEKSGTAAASKNITRCALAGLFVAVLDPTVQAMGYGWVFTLLGLVEAVTCVAAVITLNQCGHRWRSERLPEDSTEHR</sequence>
<dbReference type="EnsemblFungi" id="MAPG_09443T0">
    <property type="protein sequence ID" value="MAPG_09443T0"/>
    <property type="gene ID" value="MAPG_09443"/>
</dbReference>
<dbReference type="SUPFAM" id="SSF103473">
    <property type="entry name" value="MFS general substrate transporter"/>
    <property type="match status" value="1"/>
</dbReference>
<keyword evidence="9" id="KW-1185">Reference proteome</keyword>
<evidence type="ECO:0000313" key="9">
    <source>
        <dbReference type="Proteomes" id="UP000011715"/>
    </source>
</evidence>
<reference evidence="8" key="4">
    <citation type="journal article" date="2015" name="G3 (Bethesda)">
        <title>Genome sequences of three phytopathogenic species of the Magnaporthaceae family of fungi.</title>
        <authorList>
            <person name="Okagaki L.H."/>
            <person name="Nunes C.C."/>
            <person name="Sailsbery J."/>
            <person name="Clay B."/>
            <person name="Brown D."/>
            <person name="John T."/>
            <person name="Oh Y."/>
            <person name="Young N."/>
            <person name="Fitzgerald M."/>
            <person name="Haas B.J."/>
            <person name="Zeng Q."/>
            <person name="Young S."/>
            <person name="Adiconis X."/>
            <person name="Fan L."/>
            <person name="Levin J.Z."/>
            <person name="Mitchell T.K."/>
            <person name="Okubara P.A."/>
            <person name="Farman M.L."/>
            <person name="Kohn L.M."/>
            <person name="Birren B."/>
            <person name="Ma L.-J."/>
            <person name="Dean R.A."/>
        </authorList>
    </citation>
    <scope>NUCLEOTIDE SEQUENCE</scope>
    <source>
        <strain evidence="8">ATCC 64411 / 73-15</strain>
    </source>
</reference>
<evidence type="ECO:0000256" key="1">
    <source>
        <dbReference type="ARBA" id="ARBA00004141"/>
    </source>
</evidence>
<accession>A0A0C4E9Z1</accession>
<evidence type="ECO:0000256" key="5">
    <source>
        <dbReference type="SAM" id="Phobius"/>
    </source>
</evidence>
<feature type="transmembrane region" description="Helical" evidence="5">
    <location>
        <begin position="68"/>
        <end position="88"/>
    </location>
</feature>
<dbReference type="OrthoDB" id="440553at2759"/>
<dbReference type="InterPro" id="IPR020846">
    <property type="entry name" value="MFS_dom"/>
</dbReference>
<evidence type="ECO:0000256" key="3">
    <source>
        <dbReference type="ARBA" id="ARBA00022989"/>
    </source>
</evidence>
<dbReference type="eggNOG" id="KOG0255">
    <property type="taxonomic scope" value="Eukaryota"/>
</dbReference>
<feature type="transmembrane region" description="Helical" evidence="5">
    <location>
        <begin position="190"/>
        <end position="210"/>
    </location>
</feature>
<dbReference type="Gene3D" id="1.20.1250.20">
    <property type="entry name" value="MFS general substrate transporter like domains"/>
    <property type="match status" value="1"/>
</dbReference>
<dbReference type="VEuPathDB" id="FungiDB:MAPG_09443"/>
<protein>
    <recommendedName>
        <fullName evidence="6">Major facilitator superfamily (MFS) profile domain-containing protein</fullName>
    </recommendedName>
</protein>
<dbReference type="PANTHER" id="PTHR23502:SF151">
    <property type="entry name" value="MAJOR FACILITATOR SUPERFAMILY (MFS) PROFILE DOMAIN-CONTAINING PROTEIN"/>
    <property type="match status" value="1"/>
</dbReference>
<evidence type="ECO:0000256" key="2">
    <source>
        <dbReference type="ARBA" id="ARBA00022692"/>
    </source>
</evidence>
<evidence type="ECO:0000259" key="6">
    <source>
        <dbReference type="PROSITE" id="PS50850"/>
    </source>
</evidence>
<proteinExistence type="predicted"/>
<feature type="transmembrane region" description="Helical" evidence="5">
    <location>
        <begin position="293"/>
        <end position="314"/>
    </location>
</feature>
<dbReference type="EMBL" id="GL876976">
    <property type="protein sequence ID" value="KLU90918.1"/>
    <property type="molecule type" value="Genomic_DNA"/>
</dbReference>
<comment type="subcellular location">
    <subcellularLocation>
        <location evidence="1">Membrane</location>
        <topology evidence="1">Multi-pass membrane protein</topology>
    </subcellularLocation>
</comment>
<dbReference type="PROSITE" id="PS50850">
    <property type="entry name" value="MFS"/>
    <property type="match status" value="1"/>
</dbReference>
<feature type="transmembrane region" description="Helical" evidence="5">
    <location>
        <begin position="326"/>
        <end position="346"/>
    </location>
</feature>
<dbReference type="Proteomes" id="UP000011715">
    <property type="component" value="Unassembled WGS sequence"/>
</dbReference>
<feature type="domain" description="Major facilitator superfamily (MFS) profile" evidence="6">
    <location>
        <begin position="32"/>
        <end position="501"/>
    </location>
</feature>
<feature type="transmembrane region" description="Helical" evidence="5">
    <location>
        <begin position="384"/>
        <end position="404"/>
    </location>
</feature>
<dbReference type="InterPro" id="IPR011701">
    <property type="entry name" value="MFS"/>
</dbReference>
<dbReference type="STRING" id="644358.A0A0C4E9Z1"/>
<evidence type="ECO:0000313" key="8">
    <source>
        <dbReference type="EnsemblFungi" id="MAPG_09443T0"/>
    </source>
</evidence>
<organism evidence="8 9">
    <name type="scientific">Magnaporthiopsis poae (strain ATCC 64411 / 73-15)</name>
    <name type="common">Kentucky bluegrass fungus</name>
    <name type="synonym">Magnaporthe poae</name>
    <dbReference type="NCBI Taxonomy" id="644358"/>
    <lineage>
        <taxon>Eukaryota</taxon>
        <taxon>Fungi</taxon>
        <taxon>Dikarya</taxon>
        <taxon>Ascomycota</taxon>
        <taxon>Pezizomycotina</taxon>
        <taxon>Sordariomycetes</taxon>
        <taxon>Sordariomycetidae</taxon>
        <taxon>Magnaporthales</taxon>
        <taxon>Magnaporthaceae</taxon>
        <taxon>Magnaporthiopsis</taxon>
    </lineage>
</organism>
<gene>
    <name evidence="7" type="ORF">MAPG_09443</name>
</gene>
<name>A0A0C4E9Z1_MAGP6</name>
<reference evidence="7" key="3">
    <citation type="submission" date="2011-03" db="EMBL/GenBank/DDBJ databases">
        <title>Annotation of Magnaporthe poae ATCC 64411.</title>
        <authorList>
            <person name="Ma L.-J."/>
            <person name="Dead R."/>
            <person name="Young S.K."/>
            <person name="Zeng Q."/>
            <person name="Gargeya S."/>
            <person name="Fitzgerald M."/>
            <person name="Haas B."/>
            <person name="Abouelleil A."/>
            <person name="Alvarado L."/>
            <person name="Arachchi H.M."/>
            <person name="Berlin A."/>
            <person name="Brown A."/>
            <person name="Chapman S.B."/>
            <person name="Chen Z."/>
            <person name="Dunbar C."/>
            <person name="Freedman E."/>
            <person name="Gearin G."/>
            <person name="Gellesch M."/>
            <person name="Goldberg J."/>
            <person name="Griggs A."/>
            <person name="Gujja S."/>
            <person name="Heiman D."/>
            <person name="Howarth C."/>
            <person name="Larson L."/>
            <person name="Lui A."/>
            <person name="MacDonald P.J.P."/>
            <person name="Mehta T."/>
            <person name="Montmayeur A."/>
            <person name="Murphy C."/>
            <person name="Neiman D."/>
            <person name="Pearson M."/>
            <person name="Priest M."/>
            <person name="Roberts A."/>
            <person name="Saif S."/>
            <person name="Shea T."/>
            <person name="Shenoy N."/>
            <person name="Sisk P."/>
            <person name="Stolte C."/>
            <person name="Sykes S."/>
            <person name="Yandava C."/>
            <person name="Wortman J."/>
            <person name="Nusbaum C."/>
            <person name="Birren B."/>
        </authorList>
    </citation>
    <scope>NUCLEOTIDE SEQUENCE</scope>
    <source>
        <strain evidence="7">ATCC 64411</strain>
    </source>
</reference>